<dbReference type="GO" id="GO:0050380">
    <property type="term" value="F:undecaprenyl-diphosphatase activity"/>
    <property type="evidence" value="ECO:0007669"/>
    <property type="project" value="UniProtKB-EC"/>
</dbReference>
<evidence type="ECO:0000256" key="4">
    <source>
        <dbReference type="SAM" id="Phobius"/>
    </source>
</evidence>
<dbReference type="NCBIfam" id="NF007975">
    <property type="entry name" value="PRK10699.1"/>
    <property type="match status" value="1"/>
</dbReference>
<feature type="transmembrane region" description="Helical" evidence="4">
    <location>
        <begin position="186"/>
        <end position="206"/>
    </location>
</feature>
<name>A0A379S400_SALER</name>
<dbReference type="SUPFAM" id="SSF48317">
    <property type="entry name" value="Acid phosphatase/Vanadium-dependent haloperoxidase"/>
    <property type="match status" value="1"/>
</dbReference>
<dbReference type="Proteomes" id="UP000254124">
    <property type="component" value="Unassembled WGS sequence"/>
</dbReference>
<dbReference type="AlphaFoldDB" id="A0A379S400"/>
<dbReference type="EMBL" id="UGWZ01000001">
    <property type="protein sequence ID" value="SUG14992.1"/>
    <property type="molecule type" value="Genomic_DNA"/>
</dbReference>
<dbReference type="Pfam" id="PF01569">
    <property type="entry name" value="PAP2"/>
    <property type="match status" value="1"/>
</dbReference>
<feature type="transmembrane region" description="Helical" evidence="4">
    <location>
        <begin position="75"/>
        <end position="96"/>
    </location>
</feature>
<dbReference type="Gene3D" id="1.20.144.10">
    <property type="entry name" value="Phosphatidic acid phosphatase type 2/haloperoxidase"/>
    <property type="match status" value="1"/>
</dbReference>
<evidence type="ECO:0000313" key="6">
    <source>
        <dbReference type="EMBL" id="SUG14992.1"/>
    </source>
</evidence>
<feature type="transmembrane region" description="Helical" evidence="4">
    <location>
        <begin position="212"/>
        <end position="230"/>
    </location>
</feature>
<evidence type="ECO:0000256" key="1">
    <source>
        <dbReference type="ARBA" id="ARBA00012374"/>
    </source>
</evidence>
<feature type="transmembrane region" description="Helical" evidence="4">
    <location>
        <begin position="12"/>
        <end position="29"/>
    </location>
</feature>
<keyword evidence="6" id="KW-0378">Hydrolase</keyword>
<feature type="domain" description="Phosphatidic acid phosphatase type 2/haloperoxidase" evidence="5">
    <location>
        <begin position="77"/>
        <end position="227"/>
    </location>
</feature>
<keyword evidence="4" id="KW-1133">Transmembrane helix</keyword>
<reference evidence="6 7" key="1">
    <citation type="submission" date="2018-06" db="EMBL/GenBank/DDBJ databases">
        <authorList>
            <consortium name="Pathogen Informatics"/>
            <person name="Doyle S."/>
        </authorList>
    </citation>
    <scope>NUCLEOTIDE SEQUENCE [LARGE SCALE GENOMIC DNA]</scope>
    <source>
        <strain evidence="6 7">NCTC7295</strain>
    </source>
</reference>
<dbReference type="PANTHER" id="PTHR14969:SF54">
    <property type="entry name" value="PHOSPHATIDYLGLYCEROPHOSPHATASE B"/>
    <property type="match status" value="1"/>
</dbReference>
<feature type="transmembrane region" description="Helical" evidence="4">
    <location>
        <begin position="157"/>
        <end position="179"/>
    </location>
</feature>
<evidence type="ECO:0000256" key="3">
    <source>
        <dbReference type="ARBA" id="ARBA00047594"/>
    </source>
</evidence>
<keyword evidence="4" id="KW-0472">Membrane</keyword>
<dbReference type="PANTHER" id="PTHR14969">
    <property type="entry name" value="SPHINGOSINE-1-PHOSPHATE PHOSPHOHYDROLASE"/>
    <property type="match status" value="1"/>
</dbReference>
<organism evidence="6 7">
    <name type="scientific">Salmonella enterica subsp. arizonae</name>
    <dbReference type="NCBI Taxonomy" id="59203"/>
    <lineage>
        <taxon>Bacteria</taxon>
        <taxon>Pseudomonadati</taxon>
        <taxon>Pseudomonadota</taxon>
        <taxon>Gammaproteobacteria</taxon>
        <taxon>Enterobacterales</taxon>
        <taxon>Enterobacteriaceae</taxon>
        <taxon>Salmonella</taxon>
    </lineage>
</organism>
<evidence type="ECO:0000256" key="2">
    <source>
        <dbReference type="ARBA" id="ARBA00032707"/>
    </source>
</evidence>
<dbReference type="EC" id="3.6.1.27" evidence="1"/>
<protein>
    <recommendedName>
        <fullName evidence="1">undecaprenyl-diphosphate phosphatase</fullName>
        <ecNumber evidence="1">3.6.1.27</ecNumber>
    </recommendedName>
    <alternativeName>
        <fullName evidence="2">Undecaprenyl pyrophosphate phosphatase</fullName>
    </alternativeName>
</protein>
<dbReference type="GO" id="GO:0005886">
    <property type="term" value="C:plasma membrane"/>
    <property type="evidence" value="ECO:0007669"/>
    <property type="project" value="TreeGrafter"/>
</dbReference>
<comment type="catalytic activity">
    <reaction evidence="3">
        <text>di-trans,octa-cis-undecaprenyl diphosphate + H2O = di-trans,octa-cis-undecaprenyl phosphate + phosphate + H(+)</text>
        <dbReference type="Rhea" id="RHEA:28094"/>
        <dbReference type="ChEBI" id="CHEBI:15377"/>
        <dbReference type="ChEBI" id="CHEBI:15378"/>
        <dbReference type="ChEBI" id="CHEBI:43474"/>
        <dbReference type="ChEBI" id="CHEBI:58405"/>
        <dbReference type="ChEBI" id="CHEBI:60392"/>
        <dbReference type="EC" id="3.6.1.27"/>
    </reaction>
</comment>
<feature type="transmembrane region" description="Helical" evidence="4">
    <location>
        <begin position="49"/>
        <end position="68"/>
    </location>
</feature>
<evidence type="ECO:0000313" key="7">
    <source>
        <dbReference type="Proteomes" id="UP000254124"/>
    </source>
</evidence>
<accession>A0A379S400</accession>
<evidence type="ECO:0000259" key="5">
    <source>
        <dbReference type="SMART" id="SM00014"/>
    </source>
</evidence>
<dbReference type="CDD" id="cd01610">
    <property type="entry name" value="PAP2_like"/>
    <property type="match status" value="1"/>
</dbReference>
<dbReference type="InterPro" id="IPR000326">
    <property type="entry name" value="PAP2/HPO"/>
</dbReference>
<dbReference type="InterPro" id="IPR036938">
    <property type="entry name" value="PAP2/HPO_sf"/>
</dbReference>
<keyword evidence="4" id="KW-0812">Transmembrane</keyword>
<gene>
    <name evidence="6" type="primary">pgpB</name>
    <name evidence="6" type="ORF">NCTC7295_02647</name>
</gene>
<proteinExistence type="predicted"/>
<sequence>MLSIARRTAAGAALLLIMPLAVWISGWQWQPEHQVWWLKTLFWITETVTQPWGVITHVILCGWFLWCLRFRLRVAIMLFVILGGAIIVGQGVKSWVKERVQEPRPFVVWLEKTHHIPVDEFYTLKRTERGHLVKEQLTGQQNIPVFLRQHWQKETGFAFPSGHTMFAASWALLAVGLLWPRRRTFTIVFLLIWATGVMGSRLLLGMHWPRDLVVATLISWLLVTLATWLAQRICGPLTPLREEAQEIAETRAGKLTTVDFLFIALKSSDGGRFSISREA</sequence>
<dbReference type="SMART" id="SM00014">
    <property type="entry name" value="acidPPc"/>
    <property type="match status" value="1"/>
</dbReference>